<gene>
    <name evidence="5" type="ORF">Bccel_2172</name>
</gene>
<comment type="caution">
    <text evidence="5">The sequence shown here is derived from an EMBL/GenBank/DDBJ whole genome shotgun (WGS) entry which is preliminary data.</text>
</comment>
<evidence type="ECO:0000313" key="5">
    <source>
        <dbReference type="EMBL" id="KNY26907.1"/>
    </source>
</evidence>
<evidence type="ECO:0000259" key="4">
    <source>
        <dbReference type="SMART" id="SM00479"/>
    </source>
</evidence>
<dbReference type="AlphaFoldDB" id="A0A0L6JNH7"/>
<dbReference type="InterPro" id="IPR012337">
    <property type="entry name" value="RNaseH-like_sf"/>
</dbReference>
<keyword evidence="1" id="KW-0540">Nuclease</keyword>
<keyword evidence="3 5" id="KW-0269">Exonuclease</keyword>
<dbReference type="Gene3D" id="3.30.420.10">
    <property type="entry name" value="Ribonuclease H-like superfamily/Ribonuclease H"/>
    <property type="match status" value="1"/>
</dbReference>
<dbReference type="Pfam" id="PF00929">
    <property type="entry name" value="RNase_T"/>
    <property type="match status" value="1"/>
</dbReference>
<accession>A0A0L6JNH7</accession>
<evidence type="ECO:0000313" key="6">
    <source>
        <dbReference type="Proteomes" id="UP000036923"/>
    </source>
</evidence>
<reference evidence="6" key="1">
    <citation type="submission" date="2015-07" db="EMBL/GenBank/DDBJ databases">
        <title>Near-Complete Genome Sequence of the Cellulolytic Bacterium Bacteroides (Pseudobacteroides) cellulosolvens ATCC 35603.</title>
        <authorList>
            <person name="Dassa B."/>
            <person name="Utturkar S.M."/>
            <person name="Klingeman D.M."/>
            <person name="Hurt R.A."/>
            <person name="Keller M."/>
            <person name="Xu J."/>
            <person name="Reddy Y.H.K."/>
            <person name="Borovok I."/>
            <person name="Grinberg I.R."/>
            <person name="Lamed R."/>
            <person name="Zhivin O."/>
            <person name="Bayer E.A."/>
            <person name="Brown S.D."/>
        </authorList>
    </citation>
    <scope>NUCLEOTIDE SEQUENCE [LARGE SCALE GENOMIC DNA]</scope>
    <source>
        <strain evidence="6">DSM 2933</strain>
    </source>
</reference>
<dbReference type="CDD" id="cd06133">
    <property type="entry name" value="ERI-1_3'hExo_like"/>
    <property type="match status" value="1"/>
</dbReference>
<evidence type="ECO:0000256" key="1">
    <source>
        <dbReference type="ARBA" id="ARBA00022722"/>
    </source>
</evidence>
<dbReference type="EMBL" id="LGTC01000001">
    <property type="protein sequence ID" value="KNY26907.1"/>
    <property type="molecule type" value="Genomic_DNA"/>
</dbReference>
<name>A0A0L6JNH7_9FIRM</name>
<evidence type="ECO:0000256" key="2">
    <source>
        <dbReference type="ARBA" id="ARBA00022801"/>
    </source>
</evidence>
<organism evidence="5 6">
    <name type="scientific">Pseudobacteroides cellulosolvens ATCC 35603 = DSM 2933</name>
    <dbReference type="NCBI Taxonomy" id="398512"/>
    <lineage>
        <taxon>Bacteria</taxon>
        <taxon>Bacillati</taxon>
        <taxon>Bacillota</taxon>
        <taxon>Clostridia</taxon>
        <taxon>Eubacteriales</taxon>
        <taxon>Oscillospiraceae</taxon>
        <taxon>Pseudobacteroides</taxon>
    </lineage>
</organism>
<dbReference type="InterPro" id="IPR013520">
    <property type="entry name" value="Ribonucl_H"/>
</dbReference>
<sequence>MKILSLFYKKIDKKFETNELDCSKKGRKMNYIIFDLEATCWENDKSKTSEIIEIGAVKLNDKLEVVATFSKFIKPVIYPALSDFCIRLTSIEQKNVDVADIFKNVMVEFENWITASDTEVALCSWGFYDKKQIYKECKLKNYSRRIHSLLDKHISIKHQFAEIKGISPCGMSRALDLLGLPLEGTHHRGIDDAKNITKIFIAVFDKLKMS</sequence>
<dbReference type="InterPro" id="IPR036397">
    <property type="entry name" value="RNaseH_sf"/>
</dbReference>
<protein>
    <submittedName>
        <fullName evidence="5">Exonuclease RNase T and DNA polymerase III</fullName>
    </submittedName>
</protein>
<dbReference type="GO" id="GO:0003676">
    <property type="term" value="F:nucleic acid binding"/>
    <property type="evidence" value="ECO:0007669"/>
    <property type="project" value="InterPro"/>
</dbReference>
<dbReference type="PANTHER" id="PTHR23044">
    <property type="entry name" value="3'-5' EXONUCLEASE ERI1-RELATED"/>
    <property type="match status" value="1"/>
</dbReference>
<feature type="domain" description="Exonuclease" evidence="4">
    <location>
        <begin position="30"/>
        <end position="209"/>
    </location>
</feature>
<dbReference type="PATRIC" id="fig|398512.5.peg.2263"/>
<keyword evidence="6" id="KW-1185">Reference proteome</keyword>
<dbReference type="Proteomes" id="UP000036923">
    <property type="component" value="Unassembled WGS sequence"/>
</dbReference>
<dbReference type="SUPFAM" id="SSF53098">
    <property type="entry name" value="Ribonuclease H-like"/>
    <property type="match status" value="1"/>
</dbReference>
<dbReference type="PANTHER" id="PTHR23044:SF61">
    <property type="entry name" value="3'-5' EXORIBONUCLEASE 1-RELATED"/>
    <property type="match status" value="1"/>
</dbReference>
<dbReference type="GO" id="GO:0000175">
    <property type="term" value="F:3'-5'-RNA exonuclease activity"/>
    <property type="evidence" value="ECO:0007669"/>
    <property type="project" value="InterPro"/>
</dbReference>
<dbReference type="InterPro" id="IPR047201">
    <property type="entry name" value="ERI-1_3'hExo-like"/>
</dbReference>
<proteinExistence type="predicted"/>
<dbReference type="InterPro" id="IPR051274">
    <property type="entry name" value="3-5_Exoribonuclease"/>
</dbReference>
<dbReference type="SMART" id="SM00479">
    <property type="entry name" value="EXOIII"/>
    <property type="match status" value="1"/>
</dbReference>
<evidence type="ECO:0000256" key="3">
    <source>
        <dbReference type="ARBA" id="ARBA00022839"/>
    </source>
</evidence>
<keyword evidence="2" id="KW-0378">Hydrolase</keyword>
<dbReference type="eggNOG" id="COG5018">
    <property type="taxonomic scope" value="Bacteria"/>
</dbReference>
<dbReference type="STRING" id="398512.Bccel_2172"/>